<dbReference type="PROSITE" id="PS50048">
    <property type="entry name" value="ZN2_CY6_FUNGAL_2"/>
    <property type="match status" value="1"/>
</dbReference>
<keyword evidence="3" id="KW-0539">Nucleus</keyword>
<protein>
    <recommendedName>
        <fullName evidence="5">Zn(2)-C6 fungal-type domain-containing protein</fullName>
    </recommendedName>
</protein>
<gene>
    <name evidence="6" type="ORF">BN869_000007180_1</name>
</gene>
<dbReference type="Pfam" id="PF00172">
    <property type="entry name" value="Zn_clus"/>
    <property type="match status" value="1"/>
</dbReference>
<dbReference type="Pfam" id="PF04082">
    <property type="entry name" value="Fungal_trans"/>
    <property type="match status" value="1"/>
</dbReference>
<dbReference type="InterPro" id="IPR001138">
    <property type="entry name" value="Zn2Cys6_DnaBD"/>
</dbReference>
<dbReference type="CDD" id="cd00067">
    <property type="entry name" value="GAL4"/>
    <property type="match status" value="1"/>
</dbReference>
<dbReference type="InterPro" id="IPR007219">
    <property type="entry name" value="XnlR_reg_dom"/>
</dbReference>
<dbReference type="AlphaFoldDB" id="A0A0B7K6C3"/>
<dbReference type="SUPFAM" id="SSF57701">
    <property type="entry name" value="Zn2/Cys6 DNA-binding domain"/>
    <property type="match status" value="1"/>
</dbReference>
<feature type="region of interest" description="Disordered" evidence="4">
    <location>
        <begin position="49"/>
        <end position="74"/>
    </location>
</feature>
<evidence type="ECO:0000256" key="2">
    <source>
        <dbReference type="ARBA" id="ARBA00022723"/>
    </source>
</evidence>
<dbReference type="PANTHER" id="PTHR31001:SF50">
    <property type="entry name" value="ZN(II)2CYS6 TRANSCRIPTION FACTOR (EUROFUNG)"/>
    <property type="match status" value="1"/>
</dbReference>
<dbReference type="Gene3D" id="4.10.240.10">
    <property type="entry name" value="Zn(2)-C6 fungal-type DNA-binding domain"/>
    <property type="match status" value="1"/>
</dbReference>
<dbReference type="GO" id="GO:0000981">
    <property type="term" value="F:DNA-binding transcription factor activity, RNA polymerase II-specific"/>
    <property type="evidence" value="ECO:0007669"/>
    <property type="project" value="InterPro"/>
</dbReference>
<dbReference type="GO" id="GO:0008270">
    <property type="term" value="F:zinc ion binding"/>
    <property type="evidence" value="ECO:0007669"/>
    <property type="project" value="InterPro"/>
</dbReference>
<dbReference type="GO" id="GO:0005634">
    <property type="term" value="C:nucleus"/>
    <property type="evidence" value="ECO:0007669"/>
    <property type="project" value="UniProtKB-SubCell"/>
</dbReference>
<organism evidence="6">
    <name type="scientific">Bionectria ochroleuca</name>
    <name type="common">Gliocladium roseum</name>
    <dbReference type="NCBI Taxonomy" id="29856"/>
    <lineage>
        <taxon>Eukaryota</taxon>
        <taxon>Fungi</taxon>
        <taxon>Dikarya</taxon>
        <taxon>Ascomycota</taxon>
        <taxon>Pezizomycotina</taxon>
        <taxon>Sordariomycetes</taxon>
        <taxon>Hypocreomycetidae</taxon>
        <taxon>Hypocreales</taxon>
        <taxon>Bionectriaceae</taxon>
        <taxon>Clonostachys</taxon>
    </lineage>
</organism>
<feature type="domain" description="Zn(2)-C6 fungal-type" evidence="5">
    <location>
        <begin position="20"/>
        <end position="49"/>
    </location>
</feature>
<comment type="subcellular location">
    <subcellularLocation>
        <location evidence="1">Nucleus</location>
    </subcellularLocation>
</comment>
<keyword evidence="2" id="KW-0479">Metal-binding</keyword>
<dbReference type="PROSITE" id="PS00463">
    <property type="entry name" value="ZN2_CY6_FUNGAL_1"/>
    <property type="match status" value="1"/>
</dbReference>
<proteinExistence type="predicted"/>
<feature type="region of interest" description="Disordered" evidence="4">
    <location>
        <begin position="664"/>
        <end position="684"/>
    </location>
</feature>
<sequence length="728" mass="82376">LPHPRSFETQSNGPRGSLRSCITCRRRKVRCNKETPCSNCNRNGVACIFPPPGRARPTPRGQRSRTDQSWPIDPGVPLNIGDLNFLRQGAQHSPQVLPSQDDKPETLGGQTSLDRVPGTRTSDTSIAIHHQFGSSNESVLGREQWIERCLYFGEGLSRSLCQIEGLLDPSTTDHGDHVYAPDLTRLTELLVEPQGVILVESVDEEMESASDYNSANLVDCPVQTTAANPDHYAFIIGYNLPDVNPRAMHPSPSQIPFYWQTFVENVEPLIKIFHIPSMNKLIREMQRSIRFLSPSKEAFMFAMYFAAVVSMTPNEVQELLDEDKETLAAKYRLATEKALAKAEFMSSSDLMTLQAFVLFLFCLREREQSRFTWTMTALAVRIAQGIGIHRVRRDNKLPPYDTEISLRLWLSVWLLDLRTALDQGTDWLIPDDVPDAALPLNINDSDLGPASVEYPLSRTGMTDMAPTLVKHEIGSLLKKLPRLERESEGIRPSSEPDWDEMERIAITYKKNVEEKYLHNCVDDEYFQWLTALNTRLFFAKVPLLFHHPVLSSDARSTLSPAVRDRLLTASIETLECSYAVVAISASLRWSRLFRTSIHWHAIAIILEELCLRSNKTEIAQRAWKAIELALDCWGSFPTSQHADELWKSLIKLMRTAKKRREANHSLYAQERTEAEPSPSDSSMPEIWALANSETQLSWPTDYSAGYLYEDLDEVLIDDTGASLSEVID</sequence>
<evidence type="ECO:0000259" key="5">
    <source>
        <dbReference type="PROSITE" id="PS50048"/>
    </source>
</evidence>
<dbReference type="GO" id="GO:0003677">
    <property type="term" value="F:DNA binding"/>
    <property type="evidence" value="ECO:0007669"/>
    <property type="project" value="InterPro"/>
</dbReference>
<name>A0A0B7K6C3_BIOOC</name>
<dbReference type="PANTHER" id="PTHR31001">
    <property type="entry name" value="UNCHARACTERIZED TRANSCRIPTIONAL REGULATORY PROTEIN"/>
    <property type="match status" value="1"/>
</dbReference>
<accession>A0A0B7K6C3</accession>
<dbReference type="GO" id="GO:0006351">
    <property type="term" value="P:DNA-templated transcription"/>
    <property type="evidence" value="ECO:0007669"/>
    <property type="project" value="InterPro"/>
</dbReference>
<dbReference type="CDD" id="cd12148">
    <property type="entry name" value="fungal_TF_MHR"/>
    <property type="match status" value="1"/>
</dbReference>
<evidence type="ECO:0000256" key="3">
    <source>
        <dbReference type="ARBA" id="ARBA00023242"/>
    </source>
</evidence>
<feature type="non-terminal residue" evidence="6">
    <location>
        <position position="1"/>
    </location>
</feature>
<reference evidence="6" key="1">
    <citation type="submission" date="2015-01" db="EMBL/GenBank/DDBJ databases">
        <authorList>
            <person name="Durling Mikael"/>
        </authorList>
    </citation>
    <scope>NUCLEOTIDE SEQUENCE</scope>
</reference>
<feature type="compositionally biased region" description="Polar residues" evidence="4">
    <location>
        <begin position="108"/>
        <end position="120"/>
    </location>
</feature>
<dbReference type="EMBL" id="CDPU01000021">
    <property type="protein sequence ID" value="CEO51122.1"/>
    <property type="molecule type" value="Genomic_DNA"/>
</dbReference>
<dbReference type="SMART" id="SM00906">
    <property type="entry name" value="Fungal_trans"/>
    <property type="match status" value="1"/>
</dbReference>
<evidence type="ECO:0000313" key="6">
    <source>
        <dbReference type="EMBL" id="CEO51122.1"/>
    </source>
</evidence>
<feature type="region of interest" description="Disordered" evidence="4">
    <location>
        <begin position="91"/>
        <end position="120"/>
    </location>
</feature>
<dbReference type="InterPro" id="IPR050613">
    <property type="entry name" value="Sec_Metabolite_Reg"/>
</dbReference>
<evidence type="ECO:0000256" key="4">
    <source>
        <dbReference type="SAM" id="MobiDB-lite"/>
    </source>
</evidence>
<evidence type="ECO:0000256" key="1">
    <source>
        <dbReference type="ARBA" id="ARBA00004123"/>
    </source>
</evidence>
<dbReference type="SMART" id="SM00066">
    <property type="entry name" value="GAL4"/>
    <property type="match status" value="1"/>
</dbReference>
<dbReference type="InterPro" id="IPR036864">
    <property type="entry name" value="Zn2-C6_fun-type_DNA-bd_sf"/>
</dbReference>